<evidence type="ECO:0000256" key="1">
    <source>
        <dbReference type="ARBA" id="ARBA00004479"/>
    </source>
</evidence>
<evidence type="ECO:0000256" key="4">
    <source>
        <dbReference type="ARBA" id="ARBA00022989"/>
    </source>
</evidence>
<evidence type="ECO:0000256" key="3">
    <source>
        <dbReference type="ARBA" id="ARBA00022729"/>
    </source>
</evidence>
<evidence type="ECO:0000256" key="5">
    <source>
        <dbReference type="ARBA" id="ARBA00023136"/>
    </source>
</evidence>
<keyword evidence="4" id="KW-1133">Transmembrane helix</keyword>
<keyword evidence="10" id="KW-1185">Reference proteome</keyword>
<evidence type="ECO:0000256" key="2">
    <source>
        <dbReference type="ARBA" id="ARBA00022692"/>
    </source>
</evidence>
<accession>A0AAW1CQ09</accession>
<proteinExistence type="predicted"/>
<comment type="caution">
    <text evidence="9">The sequence shown here is derived from an EMBL/GenBank/DDBJ whole genome shotgun (WGS) entry which is preliminary data.</text>
</comment>
<feature type="domain" description="Discoidin" evidence="8">
    <location>
        <begin position="1"/>
        <end position="62"/>
    </location>
</feature>
<evidence type="ECO:0000256" key="7">
    <source>
        <dbReference type="ARBA" id="ARBA00023180"/>
    </source>
</evidence>
<dbReference type="AlphaFoldDB" id="A0AAW1CQ09"/>
<keyword evidence="3" id="KW-0732">Signal</keyword>
<organism evidence="9 10">
    <name type="scientific">Rhynocoris fuscipes</name>
    <dbReference type="NCBI Taxonomy" id="488301"/>
    <lineage>
        <taxon>Eukaryota</taxon>
        <taxon>Metazoa</taxon>
        <taxon>Ecdysozoa</taxon>
        <taxon>Arthropoda</taxon>
        <taxon>Hexapoda</taxon>
        <taxon>Insecta</taxon>
        <taxon>Pterygota</taxon>
        <taxon>Neoptera</taxon>
        <taxon>Paraneoptera</taxon>
        <taxon>Hemiptera</taxon>
        <taxon>Heteroptera</taxon>
        <taxon>Panheteroptera</taxon>
        <taxon>Cimicomorpha</taxon>
        <taxon>Reduviidae</taxon>
        <taxon>Harpactorinae</taxon>
        <taxon>Harpactorini</taxon>
        <taxon>Rhynocoris</taxon>
    </lineage>
</organism>
<dbReference type="InterPro" id="IPR048525">
    <property type="entry name" value="DDR1-2_DS-like"/>
</dbReference>
<dbReference type="Gene3D" id="2.60.120.1190">
    <property type="match status" value="1"/>
</dbReference>
<dbReference type="Pfam" id="PF21114">
    <property type="entry name" value="DDR1-2_DS-like"/>
    <property type="match status" value="1"/>
</dbReference>
<evidence type="ECO:0000259" key="8">
    <source>
        <dbReference type="Pfam" id="PF21114"/>
    </source>
</evidence>
<gene>
    <name evidence="9" type="ORF">O3M35_002632</name>
</gene>
<evidence type="ECO:0000256" key="6">
    <source>
        <dbReference type="ARBA" id="ARBA00023157"/>
    </source>
</evidence>
<sequence length="88" mass="10329">MFSVGGVYYYGGPITYTYMEDRIFEHSRNVSIKLHRRVGKFVKLQLHFANRWIMISEVIFDSGNKIIIILTFILNQMPSSCANHTCFY</sequence>
<name>A0AAW1CQ09_9HEMI</name>
<reference evidence="9 10" key="1">
    <citation type="submission" date="2022-12" db="EMBL/GenBank/DDBJ databases">
        <title>Chromosome-level genome assembly of true bugs.</title>
        <authorList>
            <person name="Ma L."/>
            <person name="Li H."/>
        </authorList>
    </citation>
    <scope>NUCLEOTIDE SEQUENCE [LARGE SCALE GENOMIC DNA]</scope>
    <source>
        <strain evidence="9">Lab_2022b</strain>
    </source>
</reference>
<keyword evidence="7" id="KW-0325">Glycoprotein</keyword>
<protein>
    <recommendedName>
        <fullName evidence="8">Discoidin domain-containing protein</fullName>
    </recommendedName>
</protein>
<comment type="subcellular location">
    <subcellularLocation>
        <location evidence="1">Membrane</location>
        <topology evidence="1">Single-pass type I membrane protein</topology>
    </subcellularLocation>
</comment>
<keyword evidence="2" id="KW-0812">Transmembrane</keyword>
<evidence type="ECO:0000313" key="10">
    <source>
        <dbReference type="Proteomes" id="UP001461498"/>
    </source>
</evidence>
<dbReference type="GO" id="GO:0016020">
    <property type="term" value="C:membrane"/>
    <property type="evidence" value="ECO:0007669"/>
    <property type="project" value="UniProtKB-SubCell"/>
</dbReference>
<keyword evidence="6" id="KW-1015">Disulfide bond</keyword>
<keyword evidence="5" id="KW-0472">Membrane</keyword>
<dbReference type="Proteomes" id="UP001461498">
    <property type="component" value="Unassembled WGS sequence"/>
</dbReference>
<dbReference type="EMBL" id="JAPXFL010000011">
    <property type="protein sequence ID" value="KAK9499619.1"/>
    <property type="molecule type" value="Genomic_DNA"/>
</dbReference>
<evidence type="ECO:0000313" key="9">
    <source>
        <dbReference type="EMBL" id="KAK9499619.1"/>
    </source>
</evidence>